<keyword evidence="3" id="KW-1185">Reference proteome</keyword>
<sequence>MKITQRDVAGIVNTAYTSIYRLVFVQSAFVCTGLWPINPGVFTELDFIPSEHFREAEHTDYESRPLTSGTANLLEQGPESALTPTNLIETQPGPSSAHLSKSPFNPSLPVSSVTSDFKKILVNISSANSFSEIKQRRERLKQNYGEMKKLRRGQGILKKKKKKKPGDKKAEKHVKKLDFGEVPSERKSTDVTTECIIYRQSFEEDWVQCIKRQCWAHRFFQRIAAGKERESQFRCIESVLYRLSRYMHVTVTSPPVGHLDHVLWLQHAPANLCAHNEDNNFLRFYVVCTYWGCMSCARTGDVCRVTCGLSSYKLLVKLRTDIALPTLAGKKFEFVKVSRLHRSVFDNVPSSTCSNVNQRACQVAGRIPSHWMGCAFQETESNPDALANTALRRQLNKHSSHCSVVACALWPWHRVLHGRARCLARAEEMVRDLSPASLALAALYISLYTADCALFQLPHFVPISHVTSNRTTLFGLELVERAMWGHGGTVVRLHPHGLQHVGNITVVAGGEFCRSTAFLSPPPPILPSLHDHFFPPSLALCNSLLRVHKIILSELNWREVLSRGTSCTRGAQRPTCSGDAPTRPSGTPLLLKALHDRISRVLIYRERHILVHFDRAPICIVEPVRAILTSRDKCFMVSLRKTLNWHTAVHFCDSNLRAVILTIDFLSTAASVAAERLACSPPTKTNLVQSPAGLFPDCRMWESCRTMPLVGEFPRGSPVSPRPFIPALIHTHTQGRKINAIITDDDFLRFCRLLVTTDNSSQVRNRTSFLMGEFGIGKFPTARCAVFQRHAAKLTKNCGILPAACDASQSLLNVTSFDPLAIESASRQKHSYMPVATRRSLLSTCVELGDTRTTLRQALSSTYKSPQKANVSPLERIHNTYAYAFSAGTVGGERNCWHARSCVYCSEDMKEMDSLRCSPERRGAASSCTTTATTATVCGAATVNATATTAGLATTVAPARCPLHLYLYVGVSAGSSLTEAAADSWDATSSTLPPPGGGATNQQTAARSATPYLRAQHPEENMPFAAIDADMPALRGRVADLQSEGRGFEPRYRRRGRFSVRLSHREFVSKSVSFEPRRMSQQRYMKHDEKKKKLLDLSPNRTRFDARSGHQRFVCAVPDDATGRWVFSGISRYHRPFIPPLLHHTHLNHPPSALEILLLGATPLCHSRRGRSGINACGYRTGQCRWSAYFPVPFSPFHPDAAPYSPLFTLIDYQDDVNSRANLFTHSNIWDSSIKGEPGTRTTCPIAFMPKTQTVCGNLDGI</sequence>
<evidence type="ECO:0000313" key="3">
    <source>
        <dbReference type="Proteomes" id="UP001159363"/>
    </source>
</evidence>
<evidence type="ECO:0000313" key="2">
    <source>
        <dbReference type="EMBL" id="KAJ8883103.1"/>
    </source>
</evidence>
<evidence type="ECO:0000256" key="1">
    <source>
        <dbReference type="SAM" id="MobiDB-lite"/>
    </source>
</evidence>
<accession>A0ABQ9HGF2</accession>
<feature type="region of interest" description="Disordered" evidence="1">
    <location>
        <begin position="154"/>
        <end position="174"/>
    </location>
</feature>
<organism evidence="2 3">
    <name type="scientific">Dryococelus australis</name>
    <dbReference type="NCBI Taxonomy" id="614101"/>
    <lineage>
        <taxon>Eukaryota</taxon>
        <taxon>Metazoa</taxon>
        <taxon>Ecdysozoa</taxon>
        <taxon>Arthropoda</taxon>
        <taxon>Hexapoda</taxon>
        <taxon>Insecta</taxon>
        <taxon>Pterygota</taxon>
        <taxon>Neoptera</taxon>
        <taxon>Polyneoptera</taxon>
        <taxon>Phasmatodea</taxon>
        <taxon>Verophasmatodea</taxon>
        <taxon>Anareolatae</taxon>
        <taxon>Phasmatidae</taxon>
        <taxon>Eurycanthinae</taxon>
        <taxon>Dryococelus</taxon>
    </lineage>
</organism>
<comment type="caution">
    <text evidence="2">The sequence shown here is derived from an EMBL/GenBank/DDBJ whole genome shotgun (WGS) entry which is preliminary data.</text>
</comment>
<feature type="region of interest" description="Disordered" evidence="1">
    <location>
        <begin position="986"/>
        <end position="1008"/>
    </location>
</feature>
<reference evidence="2 3" key="1">
    <citation type="submission" date="2023-02" db="EMBL/GenBank/DDBJ databases">
        <title>LHISI_Scaffold_Assembly.</title>
        <authorList>
            <person name="Stuart O.P."/>
            <person name="Cleave R."/>
            <person name="Magrath M.J.L."/>
            <person name="Mikheyev A.S."/>
        </authorList>
    </citation>
    <scope>NUCLEOTIDE SEQUENCE [LARGE SCALE GENOMIC DNA]</scope>
    <source>
        <strain evidence="2">Daus_M_001</strain>
        <tissue evidence="2">Leg muscle</tissue>
    </source>
</reference>
<dbReference type="Proteomes" id="UP001159363">
    <property type="component" value="Chromosome 4"/>
</dbReference>
<protein>
    <submittedName>
        <fullName evidence="2">Uncharacterized protein</fullName>
    </submittedName>
</protein>
<name>A0ABQ9HGF2_9NEOP</name>
<proteinExistence type="predicted"/>
<gene>
    <name evidence="2" type="ORF">PR048_014942</name>
</gene>
<dbReference type="EMBL" id="JARBHB010000005">
    <property type="protein sequence ID" value="KAJ8883103.1"/>
    <property type="molecule type" value="Genomic_DNA"/>
</dbReference>
<feature type="region of interest" description="Disordered" evidence="1">
    <location>
        <begin position="83"/>
        <end position="105"/>
    </location>
</feature>